<dbReference type="Proteomes" id="UP000789901">
    <property type="component" value="Unassembled WGS sequence"/>
</dbReference>
<keyword evidence="1" id="KW-0812">Transmembrane</keyword>
<protein>
    <submittedName>
        <fullName evidence="2">3738_t:CDS:1</fullName>
    </submittedName>
</protein>
<keyword evidence="1" id="KW-0472">Membrane</keyword>
<reference evidence="2 3" key="1">
    <citation type="submission" date="2021-06" db="EMBL/GenBank/DDBJ databases">
        <authorList>
            <person name="Kallberg Y."/>
            <person name="Tangrot J."/>
            <person name="Rosling A."/>
        </authorList>
    </citation>
    <scope>NUCLEOTIDE SEQUENCE [LARGE SCALE GENOMIC DNA]</scope>
    <source>
        <strain evidence="2 3">120-4 pot B 10/14</strain>
    </source>
</reference>
<evidence type="ECO:0000313" key="3">
    <source>
        <dbReference type="Proteomes" id="UP000789901"/>
    </source>
</evidence>
<feature type="non-terminal residue" evidence="2">
    <location>
        <position position="86"/>
    </location>
</feature>
<comment type="caution">
    <text evidence="2">The sequence shown here is derived from an EMBL/GenBank/DDBJ whole genome shotgun (WGS) entry which is preliminary data.</text>
</comment>
<accession>A0ABN7WWG7</accession>
<sequence>MSVSGLSPGLVSLVLVVSSSLEWFLGSVLAVYSLVTWIRPGTMGADDSESSLDMVGSNKSARFRVRFAIFGQMELEGQMVKNQVLV</sequence>
<dbReference type="EMBL" id="CAJVQB010067912">
    <property type="protein sequence ID" value="CAG8842092.1"/>
    <property type="molecule type" value="Genomic_DNA"/>
</dbReference>
<feature type="non-terminal residue" evidence="2">
    <location>
        <position position="1"/>
    </location>
</feature>
<evidence type="ECO:0000256" key="1">
    <source>
        <dbReference type="SAM" id="Phobius"/>
    </source>
</evidence>
<evidence type="ECO:0000313" key="2">
    <source>
        <dbReference type="EMBL" id="CAG8842092.1"/>
    </source>
</evidence>
<name>A0ABN7WWG7_GIGMA</name>
<proteinExistence type="predicted"/>
<keyword evidence="1" id="KW-1133">Transmembrane helix</keyword>
<organism evidence="2 3">
    <name type="scientific">Gigaspora margarita</name>
    <dbReference type="NCBI Taxonomy" id="4874"/>
    <lineage>
        <taxon>Eukaryota</taxon>
        <taxon>Fungi</taxon>
        <taxon>Fungi incertae sedis</taxon>
        <taxon>Mucoromycota</taxon>
        <taxon>Glomeromycotina</taxon>
        <taxon>Glomeromycetes</taxon>
        <taxon>Diversisporales</taxon>
        <taxon>Gigasporaceae</taxon>
        <taxon>Gigaspora</taxon>
    </lineage>
</organism>
<feature type="transmembrane region" description="Helical" evidence="1">
    <location>
        <begin position="12"/>
        <end position="35"/>
    </location>
</feature>
<gene>
    <name evidence="2" type="ORF">GMARGA_LOCUS35802</name>
</gene>
<keyword evidence="3" id="KW-1185">Reference proteome</keyword>